<proteinExistence type="predicted"/>
<name>A0ABU2L3K9_9ACTN</name>
<keyword evidence="3" id="KW-1185">Reference proteome</keyword>
<protein>
    <submittedName>
        <fullName evidence="2">Uncharacterized protein</fullName>
    </submittedName>
</protein>
<sequence>MTDNDSTQQPEPADPPRRLASDIRLAVAFNALGAAVRASGDWLRLSTRDSAARAVLAALDQAEQQAAAGGPITLELAAHTEPARLADQLDEFIADAAAFGADPAWLRGARCITGRLRLAQPGALVVDGEEDAAEAPPTDIGTAIAASLSASSSGPLPWPPPPDRRGAALRADLVRVLATLPACADCGQRHPGTCDEWERSAVYRWAFGPAAAAATTPPSPEPIAAPGGLREEIAAAIVAGGGCVDLAAATDAALAVVEAHLAAHAREAERKAGSLRARADELAHAQTQLESDLARYEEVVGEMNAQAIRLTRRAEEAARRCDYLQGSVVPDLRRDLGESEQTVARWRDRAETAEAALAVNPPGGTGEVLPPEILARITTRQYLSTACDTAQALAAEGLDEHAERLHARCRRNHKFTGALCVCECHNETQEA</sequence>
<dbReference type="Proteomes" id="UP001183388">
    <property type="component" value="Unassembled WGS sequence"/>
</dbReference>
<organism evidence="2 3">
    <name type="scientific">Streptomyces boetiae</name>
    <dbReference type="NCBI Taxonomy" id="3075541"/>
    <lineage>
        <taxon>Bacteria</taxon>
        <taxon>Bacillati</taxon>
        <taxon>Actinomycetota</taxon>
        <taxon>Actinomycetes</taxon>
        <taxon>Kitasatosporales</taxon>
        <taxon>Streptomycetaceae</taxon>
        <taxon>Streptomyces</taxon>
    </lineage>
</organism>
<dbReference type="EMBL" id="JAVREN010000004">
    <property type="protein sequence ID" value="MDT0306151.1"/>
    <property type="molecule type" value="Genomic_DNA"/>
</dbReference>
<reference evidence="3" key="1">
    <citation type="submission" date="2023-07" db="EMBL/GenBank/DDBJ databases">
        <title>30 novel species of actinomycetes from the DSMZ collection.</title>
        <authorList>
            <person name="Nouioui I."/>
        </authorList>
    </citation>
    <scope>NUCLEOTIDE SEQUENCE [LARGE SCALE GENOMIC DNA]</scope>
    <source>
        <strain evidence="3">DSM 44917</strain>
    </source>
</reference>
<gene>
    <name evidence="2" type="ORF">RM780_04135</name>
</gene>
<comment type="caution">
    <text evidence="2">The sequence shown here is derived from an EMBL/GenBank/DDBJ whole genome shotgun (WGS) entry which is preliminary data.</text>
</comment>
<accession>A0ABU2L3K9</accession>
<dbReference type="RefSeq" id="WP_311629071.1">
    <property type="nucleotide sequence ID" value="NZ_JAVREN010000004.1"/>
</dbReference>
<keyword evidence="1" id="KW-0175">Coiled coil</keyword>
<evidence type="ECO:0000313" key="2">
    <source>
        <dbReference type="EMBL" id="MDT0306151.1"/>
    </source>
</evidence>
<evidence type="ECO:0000313" key="3">
    <source>
        <dbReference type="Proteomes" id="UP001183388"/>
    </source>
</evidence>
<feature type="coiled-coil region" evidence="1">
    <location>
        <begin position="265"/>
        <end position="356"/>
    </location>
</feature>
<evidence type="ECO:0000256" key="1">
    <source>
        <dbReference type="SAM" id="Coils"/>
    </source>
</evidence>